<feature type="binding site" evidence="10">
    <location>
        <position position="253"/>
    </location>
    <ligand>
        <name>Zn(2+)</name>
        <dbReference type="ChEBI" id="CHEBI:29105"/>
    </ligand>
</feature>
<dbReference type="GO" id="GO:0042274">
    <property type="term" value="P:ribosomal small subunit biogenesis"/>
    <property type="evidence" value="ECO:0007669"/>
    <property type="project" value="UniProtKB-UniRule"/>
</dbReference>
<sequence length="298" mass="32787">MELEGLVIKCVGGFYTVNTAQEPVICRARGRFRKEGVSPCAGDRVRVQRETDGSWALSEVLPRKNHLVRPPVANLDRLFVVASLRGPAVNLALVDKTLAVAEINHIEPVVVFTKTDLDDPGPLLEIYRLAGIKCCKVCAQRGEGIEQVRELSAGRVSAFLGNSGVGKSTLLNALFPGLGLETGEISRKLGRGRHTTRHVELYPLPGGGYAADTPGFSTFDLERYRLTDKEQLVRGFREIERFSKDCRFTSCSHTCEKGCAVLKAANEGKIAGSRIENYGAMYQEIKGVKKWEQKSKHV</sequence>
<dbReference type="Pfam" id="PF03193">
    <property type="entry name" value="RsgA_GTPase"/>
    <property type="match status" value="1"/>
</dbReference>
<dbReference type="GO" id="GO:0005737">
    <property type="term" value="C:cytoplasm"/>
    <property type="evidence" value="ECO:0007669"/>
    <property type="project" value="UniProtKB-SubCell"/>
</dbReference>
<name>A0A1Z2XW81_9FIRM</name>
<evidence type="ECO:0000256" key="8">
    <source>
        <dbReference type="ARBA" id="ARBA00022884"/>
    </source>
</evidence>
<dbReference type="InterPro" id="IPR030378">
    <property type="entry name" value="G_CP_dom"/>
</dbReference>
<feature type="binding site" evidence="10">
    <location>
        <position position="259"/>
    </location>
    <ligand>
        <name>Zn(2+)</name>
        <dbReference type="ChEBI" id="CHEBI:29105"/>
    </ligand>
</feature>
<evidence type="ECO:0000313" key="13">
    <source>
        <dbReference type="EMBL" id="ASB42692.1"/>
    </source>
</evidence>
<gene>
    <name evidence="10 14" type="primary">rsgA</name>
    <name evidence="13" type="ORF">ADH66_06650</name>
    <name evidence="14" type="ORF">I5Q82_16750</name>
</gene>
<keyword evidence="6 10" id="KW-0378">Hydrolase</keyword>
<dbReference type="GO" id="GO:0046872">
    <property type="term" value="F:metal ion binding"/>
    <property type="evidence" value="ECO:0007669"/>
    <property type="project" value="UniProtKB-KW"/>
</dbReference>
<dbReference type="InterPro" id="IPR031944">
    <property type="entry name" value="RsgA_N"/>
</dbReference>
<keyword evidence="9 10" id="KW-0342">GTP-binding</keyword>
<keyword evidence="3 10" id="KW-0479">Metal-binding</keyword>
<evidence type="ECO:0000256" key="5">
    <source>
        <dbReference type="ARBA" id="ARBA00022741"/>
    </source>
</evidence>
<evidence type="ECO:0000256" key="1">
    <source>
        <dbReference type="ARBA" id="ARBA00022490"/>
    </source>
</evidence>
<keyword evidence="1 10" id="KW-0963">Cytoplasm</keyword>
<dbReference type="SUPFAM" id="SSF50249">
    <property type="entry name" value="Nucleic acid-binding proteins"/>
    <property type="match status" value="1"/>
</dbReference>
<dbReference type="KEGG" id="amur:ADH66_06650"/>
<dbReference type="PANTHER" id="PTHR32120:SF11">
    <property type="entry name" value="SMALL RIBOSOMAL SUBUNIT BIOGENESIS GTPASE RSGA 1, MITOCHONDRIAL-RELATED"/>
    <property type="match status" value="1"/>
</dbReference>
<proteinExistence type="inferred from homology"/>
<dbReference type="Gene3D" id="1.10.40.50">
    <property type="entry name" value="Probable gtpase engc, domain 3"/>
    <property type="match status" value="1"/>
</dbReference>
<keyword evidence="5 10" id="KW-0547">Nucleotide-binding</keyword>
<feature type="domain" description="CP-type G" evidence="12">
    <location>
        <begin position="64"/>
        <end position="219"/>
    </location>
</feature>
<evidence type="ECO:0000259" key="11">
    <source>
        <dbReference type="PROSITE" id="PS50936"/>
    </source>
</evidence>
<keyword evidence="4 10" id="KW-0699">rRNA-binding</keyword>
<accession>A0A1Z2XW81</accession>
<comment type="similarity">
    <text evidence="10">Belongs to the TRAFAC class YlqF/YawG GTPase family. RsgA subfamily.</text>
</comment>
<evidence type="ECO:0000256" key="2">
    <source>
        <dbReference type="ARBA" id="ARBA00022517"/>
    </source>
</evidence>
<comment type="function">
    <text evidence="10">One of several proteins that assist in the late maturation steps of the functional core of the 30S ribosomal subunit. Helps release RbfA from mature subunits. May play a role in the assembly of ribosomal proteins into the subunit. Circularly permuted GTPase that catalyzes slow GTP hydrolysis, GTPase activity is stimulated by the 30S ribosomal subunit.</text>
</comment>
<dbReference type="Pfam" id="PF16745">
    <property type="entry name" value="RsgA_N"/>
    <property type="match status" value="1"/>
</dbReference>
<dbReference type="NCBIfam" id="TIGR00157">
    <property type="entry name" value="ribosome small subunit-dependent GTPase A"/>
    <property type="match status" value="1"/>
</dbReference>
<dbReference type="EMBL" id="CP065321">
    <property type="protein sequence ID" value="QQR29664.1"/>
    <property type="molecule type" value="Genomic_DNA"/>
</dbReference>
<reference evidence="15" key="2">
    <citation type="submission" date="2017-05" db="EMBL/GenBank/DDBJ databases">
        <title>Improved OligoMM genomes.</title>
        <authorList>
            <person name="Garzetti D."/>
        </authorList>
    </citation>
    <scope>NUCLEOTIDE SEQUENCE [LARGE SCALE GENOMIC DNA]</scope>
    <source>
        <strain evidence="15">KB18</strain>
    </source>
</reference>
<dbReference type="Gene3D" id="2.40.50.140">
    <property type="entry name" value="Nucleic acid-binding proteins"/>
    <property type="match status" value="1"/>
</dbReference>
<keyword evidence="15" id="KW-1185">Reference proteome</keyword>
<dbReference type="GO" id="GO:0019843">
    <property type="term" value="F:rRNA binding"/>
    <property type="evidence" value="ECO:0007669"/>
    <property type="project" value="UniProtKB-KW"/>
</dbReference>
<comment type="subcellular location">
    <subcellularLocation>
        <location evidence="10">Cytoplasm</location>
    </subcellularLocation>
</comment>
<evidence type="ECO:0000256" key="10">
    <source>
        <dbReference type="HAMAP-Rule" id="MF_01820"/>
    </source>
</evidence>
<evidence type="ECO:0000313" key="15">
    <source>
        <dbReference type="Proteomes" id="UP000196710"/>
    </source>
</evidence>
<dbReference type="InterPro" id="IPR010914">
    <property type="entry name" value="RsgA_GTPase_dom"/>
</dbReference>
<keyword evidence="7 10" id="KW-0862">Zinc</keyword>
<evidence type="ECO:0000259" key="12">
    <source>
        <dbReference type="PROSITE" id="PS51721"/>
    </source>
</evidence>
<dbReference type="GO" id="GO:0003924">
    <property type="term" value="F:GTPase activity"/>
    <property type="evidence" value="ECO:0007669"/>
    <property type="project" value="UniProtKB-UniRule"/>
</dbReference>
<dbReference type="RefSeq" id="WP_066541592.1">
    <property type="nucleotide sequence ID" value="NZ_CP065321.1"/>
</dbReference>
<dbReference type="HAMAP" id="MF_01820">
    <property type="entry name" value="GTPase_RsgA"/>
    <property type="match status" value="1"/>
</dbReference>
<organism evidence="14 16">
    <name type="scientific">Acutalibacter muris</name>
    <dbReference type="NCBI Taxonomy" id="1796620"/>
    <lineage>
        <taxon>Bacteria</taxon>
        <taxon>Bacillati</taxon>
        <taxon>Bacillota</taxon>
        <taxon>Clostridia</taxon>
        <taxon>Eubacteriales</taxon>
        <taxon>Acutalibacteraceae</taxon>
        <taxon>Acutalibacter</taxon>
    </lineage>
</organism>
<dbReference type="EMBL" id="CP021422">
    <property type="protein sequence ID" value="ASB42692.1"/>
    <property type="molecule type" value="Genomic_DNA"/>
</dbReference>
<dbReference type="PROSITE" id="PS51721">
    <property type="entry name" value="G_CP"/>
    <property type="match status" value="1"/>
</dbReference>
<evidence type="ECO:0000313" key="16">
    <source>
        <dbReference type="Proteomes" id="UP000596035"/>
    </source>
</evidence>
<evidence type="ECO:0000256" key="4">
    <source>
        <dbReference type="ARBA" id="ARBA00022730"/>
    </source>
</evidence>
<dbReference type="CDD" id="cd04466">
    <property type="entry name" value="S1_YloQ_GTPase"/>
    <property type="match status" value="1"/>
</dbReference>
<dbReference type="CDD" id="cd01854">
    <property type="entry name" value="YjeQ_EngC"/>
    <property type="match status" value="1"/>
</dbReference>
<dbReference type="InterPro" id="IPR027417">
    <property type="entry name" value="P-loop_NTPase"/>
</dbReference>
<dbReference type="Proteomes" id="UP000196710">
    <property type="component" value="Chromosome"/>
</dbReference>
<dbReference type="GO" id="GO:0005525">
    <property type="term" value="F:GTP binding"/>
    <property type="evidence" value="ECO:0007669"/>
    <property type="project" value="UniProtKB-UniRule"/>
</dbReference>
<feature type="binding site" evidence="10">
    <location>
        <begin position="161"/>
        <end position="169"/>
    </location>
    <ligand>
        <name>GTP</name>
        <dbReference type="ChEBI" id="CHEBI:37565"/>
    </ligand>
</feature>
<reference evidence="13" key="1">
    <citation type="journal article" date="2017" name="Genome Announc.">
        <title>High-Quality Whole-Genome Sequences of the Oligo-Mouse-Microbiota Bacterial Community.</title>
        <authorList>
            <person name="Garzetti D."/>
            <person name="Brugiroux S."/>
            <person name="Bunk B."/>
            <person name="Pukall R."/>
            <person name="McCoy K.D."/>
            <person name="Macpherson A.J."/>
            <person name="Stecher B."/>
        </authorList>
    </citation>
    <scope>NUCLEOTIDE SEQUENCE</scope>
    <source>
        <strain evidence="13">KB18</strain>
    </source>
</reference>
<dbReference type="PROSITE" id="PS50936">
    <property type="entry name" value="ENGC_GTPASE"/>
    <property type="match status" value="1"/>
</dbReference>
<keyword evidence="8 10" id="KW-0694">RNA-binding</keyword>
<comment type="cofactor">
    <cofactor evidence="10">
        <name>Zn(2+)</name>
        <dbReference type="ChEBI" id="CHEBI:29105"/>
    </cofactor>
    <text evidence="10">Binds 1 zinc ion per subunit.</text>
</comment>
<evidence type="ECO:0000256" key="3">
    <source>
        <dbReference type="ARBA" id="ARBA00022723"/>
    </source>
</evidence>
<feature type="domain" description="EngC GTPase" evidence="11">
    <location>
        <begin position="73"/>
        <end position="217"/>
    </location>
</feature>
<dbReference type="EC" id="3.6.1.-" evidence="10"/>
<evidence type="ECO:0000256" key="9">
    <source>
        <dbReference type="ARBA" id="ARBA00023134"/>
    </source>
</evidence>
<evidence type="ECO:0000313" key="14">
    <source>
        <dbReference type="EMBL" id="QQR29664.1"/>
    </source>
</evidence>
<feature type="binding site" evidence="10">
    <location>
        <position position="251"/>
    </location>
    <ligand>
        <name>Zn(2+)</name>
        <dbReference type="ChEBI" id="CHEBI:29105"/>
    </ligand>
</feature>
<dbReference type="AlphaFoldDB" id="A0A1Z2XW81"/>
<dbReference type="InterPro" id="IPR004881">
    <property type="entry name" value="Ribosome_biogen_GTPase_RsgA"/>
</dbReference>
<evidence type="ECO:0000256" key="7">
    <source>
        <dbReference type="ARBA" id="ARBA00022833"/>
    </source>
</evidence>
<feature type="binding site" evidence="10">
    <location>
        <begin position="113"/>
        <end position="116"/>
    </location>
    <ligand>
        <name>GTP</name>
        <dbReference type="ChEBI" id="CHEBI:37565"/>
    </ligand>
</feature>
<reference evidence="14 16" key="3">
    <citation type="submission" date="2020-11" db="EMBL/GenBank/DDBJ databases">
        <title>Closed and high quality bacterial genomes of the OMM12 community.</title>
        <authorList>
            <person name="Marbouty M."/>
            <person name="Lamy-Besnier Q."/>
            <person name="Debarbieux L."/>
            <person name="Koszul R."/>
        </authorList>
    </citation>
    <scope>NUCLEOTIDE SEQUENCE [LARGE SCALE GENOMIC DNA]</scope>
    <source>
        <strain evidence="14 16">KB18</strain>
    </source>
</reference>
<dbReference type="SUPFAM" id="SSF52540">
    <property type="entry name" value="P-loop containing nucleoside triphosphate hydrolases"/>
    <property type="match status" value="1"/>
</dbReference>
<protein>
    <recommendedName>
        <fullName evidence="10">Small ribosomal subunit biogenesis GTPase RsgA</fullName>
        <ecNumber evidence="10">3.6.1.-</ecNumber>
    </recommendedName>
</protein>
<keyword evidence="2 10" id="KW-0690">Ribosome biogenesis</keyword>
<feature type="binding site" evidence="10">
    <location>
        <position position="246"/>
    </location>
    <ligand>
        <name>Zn(2+)</name>
        <dbReference type="ChEBI" id="CHEBI:29105"/>
    </ligand>
</feature>
<dbReference type="Gene3D" id="3.40.50.300">
    <property type="entry name" value="P-loop containing nucleotide triphosphate hydrolases"/>
    <property type="match status" value="1"/>
</dbReference>
<dbReference type="PANTHER" id="PTHR32120">
    <property type="entry name" value="SMALL RIBOSOMAL SUBUNIT BIOGENESIS GTPASE RSGA"/>
    <property type="match status" value="1"/>
</dbReference>
<evidence type="ECO:0000256" key="6">
    <source>
        <dbReference type="ARBA" id="ARBA00022801"/>
    </source>
</evidence>
<comment type="subunit">
    <text evidence="10">Monomer. Associates with 30S ribosomal subunit, binds 16S rRNA.</text>
</comment>
<dbReference type="Proteomes" id="UP000596035">
    <property type="component" value="Chromosome"/>
</dbReference>
<dbReference type="InterPro" id="IPR012340">
    <property type="entry name" value="NA-bd_OB-fold"/>
</dbReference>